<keyword evidence="3" id="KW-1185">Reference proteome</keyword>
<evidence type="ECO:0000256" key="1">
    <source>
        <dbReference type="SAM" id="Phobius"/>
    </source>
</evidence>
<sequence length="197" mass="20981">MSETADQAATRRRWVTLAELVAVAGVLIAAATLYLNWSGRRADEAARAAQATSTEHARGVVTLLGTVADGGDALALADSEHVFSAATVTFPKALGVAPQDALPGPRIMSDWFADALLKANEGSDARNGRLPVLISVSWWDGDTKHSQTGLYDVLWRTESRFLRGRKLALTGLTLASRNGTAAALEAAWQRKRAAAKK</sequence>
<protein>
    <submittedName>
        <fullName evidence="2">Uncharacterized protein</fullName>
    </submittedName>
</protein>
<evidence type="ECO:0000313" key="3">
    <source>
        <dbReference type="Proteomes" id="UP001165565"/>
    </source>
</evidence>
<keyword evidence="1" id="KW-0472">Membrane</keyword>
<feature type="transmembrane region" description="Helical" evidence="1">
    <location>
        <begin position="20"/>
        <end position="37"/>
    </location>
</feature>
<dbReference type="RefSeq" id="WP_265268322.1">
    <property type="nucleotide sequence ID" value="NZ_JANFAV010000003.1"/>
</dbReference>
<name>A0AA41Z5I7_9SPHN</name>
<comment type="caution">
    <text evidence="2">The sequence shown here is derived from an EMBL/GenBank/DDBJ whole genome shotgun (WGS) entry which is preliminary data.</text>
</comment>
<proteinExistence type="predicted"/>
<dbReference type="AlphaFoldDB" id="A0AA41Z5I7"/>
<accession>A0AA41Z5I7</accession>
<evidence type="ECO:0000313" key="2">
    <source>
        <dbReference type="EMBL" id="MCW6534405.1"/>
    </source>
</evidence>
<dbReference type="EMBL" id="JANFAV010000003">
    <property type="protein sequence ID" value="MCW6534405.1"/>
    <property type="molecule type" value="Genomic_DNA"/>
</dbReference>
<gene>
    <name evidence="2" type="ORF">NEE01_06350</name>
</gene>
<keyword evidence="1" id="KW-1133">Transmembrane helix</keyword>
<organism evidence="2 3">
    <name type="scientific">Sphingomonas lycopersici</name>
    <dbReference type="NCBI Taxonomy" id="2951807"/>
    <lineage>
        <taxon>Bacteria</taxon>
        <taxon>Pseudomonadati</taxon>
        <taxon>Pseudomonadota</taxon>
        <taxon>Alphaproteobacteria</taxon>
        <taxon>Sphingomonadales</taxon>
        <taxon>Sphingomonadaceae</taxon>
        <taxon>Sphingomonas</taxon>
    </lineage>
</organism>
<keyword evidence="1" id="KW-0812">Transmembrane</keyword>
<reference evidence="2" key="1">
    <citation type="submission" date="2022-06" db="EMBL/GenBank/DDBJ databases">
        <title>Sphingomonas sp. nov. isolated from rhizosphere soil of tomato.</title>
        <authorList>
            <person name="Dong H."/>
            <person name="Gao R."/>
        </authorList>
    </citation>
    <scope>NUCLEOTIDE SEQUENCE</scope>
    <source>
        <strain evidence="2">MMSM24</strain>
    </source>
</reference>
<dbReference type="Proteomes" id="UP001165565">
    <property type="component" value="Unassembled WGS sequence"/>
</dbReference>